<dbReference type="PANTHER" id="PTHR11574">
    <property type="entry name" value="KIT LIGAND"/>
    <property type="match status" value="1"/>
</dbReference>
<evidence type="ECO:0000256" key="5">
    <source>
        <dbReference type="ARBA" id="ARBA00004613"/>
    </source>
</evidence>
<dbReference type="GO" id="GO:0030027">
    <property type="term" value="C:lamellipodium"/>
    <property type="evidence" value="ECO:0007669"/>
    <property type="project" value="UniProtKB-SubCell"/>
</dbReference>
<evidence type="ECO:0000256" key="2">
    <source>
        <dbReference type="ARBA" id="ARBA00004251"/>
    </source>
</evidence>
<dbReference type="GO" id="GO:0008284">
    <property type="term" value="P:positive regulation of cell population proliferation"/>
    <property type="evidence" value="ECO:0007669"/>
    <property type="project" value="TreeGrafter"/>
</dbReference>
<dbReference type="Gene3D" id="1.20.1250.10">
    <property type="match status" value="1"/>
</dbReference>
<keyword evidence="9" id="KW-0963">Cytoplasm</keyword>
<keyword evidence="16 25" id="KW-0472">Membrane</keyword>
<evidence type="ECO:0000313" key="27">
    <source>
        <dbReference type="Proteomes" id="UP000472262"/>
    </source>
</evidence>
<evidence type="ECO:0000256" key="19">
    <source>
        <dbReference type="ARBA" id="ARBA00023212"/>
    </source>
</evidence>
<evidence type="ECO:0000256" key="7">
    <source>
        <dbReference type="ARBA" id="ARBA00017304"/>
    </source>
</evidence>
<reference evidence="26" key="1">
    <citation type="submission" date="2025-08" db="UniProtKB">
        <authorList>
            <consortium name="Ensembl"/>
        </authorList>
    </citation>
    <scope>IDENTIFICATION</scope>
</reference>
<keyword evidence="15" id="KW-0339">Growth factor</keyword>
<evidence type="ECO:0000256" key="17">
    <source>
        <dbReference type="ARBA" id="ARBA00023157"/>
    </source>
</evidence>
<evidence type="ECO:0000256" key="15">
    <source>
        <dbReference type="ARBA" id="ARBA00023030"/>
    </source>
</evidence>
<evidence type="ECO:0000256" key="14">
    <source>
        <dbReference type="ARBA" id="ARBA00022989"/>
    </source>
</evidence>
<keyword evidence="14 25" id="KW-1133">Transmembrane helix</keyword>
<evidence type="ECO:0000256" key="16">
    <source>
        <dbReference type="ARBA" id="ARBA00023136"/>
    </source>
</evidence>
<gene>
    <name evidence="26" type="primary">LOC107574894</name>
</gene>
<name>A0A672SLL0_SINGR</name>
<evidence type="ECO:0000256" key="23">
    <source>
        <dbReference type="ARBA" id="ARBA00033123"/>
    </source>
</evidence>
<feature type="compositionally biased region" description="Low complexity" evidence="24">
    <location>
        <begin position="169"/>
        <end position="189"/>
    </location>
</feature>
<keyword evidence="27" id="KW-1185">Reference proteome</keyword>
<keyword evidence="10" id="KW-0964">Secreted</keyword>
<comment type="subcellular location">
    <subcellularLocation>
        <location evidence="2">Cell membrane</location>
        <topology evidence="2">Single-pass type I membrane protein</topology>
    </subcellularLocation>
    <subcellularLocation>
        <location evidence="3">Cell projection</location>
        <location evidence="3">Filopodium</location>
    </subcellularLocation>
    <subcellularLocation>
        <location evidence="4">Cell projection</location>
        <location evidence="4">Lamellipodium</location>
    </subcellularLocation>
    <subcellularLocation>
        <location evidence="1">Cytoplasm</location>
        <location evidence="1">Cytoskeleton</location>
    </subcellularLocation>
    <subcellularLocation>
        <location evidence="5">Secreted</location>
    </subcellularLocation>
</comment>
<dbReference type="FunCoup" id="A0A672SLL0">
    <property type="interactions" value="312"/>
</dbReference>
<dbReference type="FunFam" id="1.20.1250.10:FF:000048">
    <property type="entry name" value="Kit ligand b"/>
    <property type="match status" value="1"/>
</dbReference>
<keyword evidence="8" id="KW-1003">Cell membrane</keyword>
<accession>A0A672SLL0</accession>
<keyword evidence="13" id="KW-0130">Cell adhesion</keyword>
<dbReference type="GO" id="GO:0007155">
    <property type="term" value="P:cell adhesion"/>
    <property type="evidence" value="ECO:0007669"/>
    <property type="project" value="UniProtKB-KW"/>
</dbReference>
<keyword evidence="11 25" id="KW-0812">Transmembrane</keyword>
<dbReference type="InParanoid" id="A0A672SLL0"/>
<keyword evidence="20" id="KW-0966">Cell projection</keyword>
<dbReference type="GO" id="GO:0005576">
    <property type="term" value="C:extracellular region"/>
    <property type="evidence" value="ECO:0007669"/>
    <property type="project" value="UniProtKB-SubCell"/>
</dbReference>
<evidence type="ECO:0000256" key="10">
    <source>
        <dbReference type="ARBA" id="ARBA00022525"/>
    </source>
</evidence>
<evidence type="ECO:0000256" key="12">
    <source>
        <dbReference type="ARBA" id="ARBA00022729"/>
    </source>
</evidence>
<sequence length="281" mass="31819">MRQSLLIFLPLVFQIWICTCVHLLLYMTVAAYSSEIGNPITDDIKKISLLKQNIPKDYKITLRYIPKEVSGMCWVKLNVFHLEVSLKGLAQKFGNISSNKDNIGTLVQILQEMRYHIGHGLEDSMLEFDCHYVNEMWLTAKYFEFVEDFFNTANLSRDIEDCEPPPCPTSTKTTVTTTTTASTTSAQHSTNEKRNGLPDDPEKGAFLPKVVQSSLMSLLVIPFIAVVVFLMIWKIKSRRNAPQTERSPEEGPALFSGEEANIPPLDVEISEKNRLNIIMSV</sequence>
<dbReference type="GO" id="GO:0005173">
    <property type="term" value="F:stem cell factor receptor binding"/>
    <property type="evidence" value="ECO:0007669"/>
    <property type="project" value="InterPro"/>
</dbReference>
<reference evidence="26" key="2">
    <citation type="submission" date="2025-09" db="UniProtKB">
        <authorList>
            <consortium name="Ensembl"/>
        </authorList>
    </citation>
    <scope>IDENTIFICATION</scope>
</reference>
<dbReference type="Pfam" id="PF02404">
    <property type="entry name" value="SCF"/>
    <property type="match status" value="1"/>
</dbReference>
<feature type="region of interest" description="Disordered" evidence="24">
    <location>
        <begin position="240"/>
        <end position="259"/>
    </location>
</feature>
<evidence type="ECO:0000256" key="25">
    <source>
        <dbReference type="SAM" id="Phobius"/>
    </source>
</evidence>
<keyword evidence="17" id="KW-1015">Disulfide bond</keyword>
<evidence type="ECO:0000256" key="11">
    <source>
        <dbReference type="ARBA" id="ARBA00022692"/>
    </source>
</evidence>
<dbReference type="GO" id="GO:0008083">
    <property type="term" value="F:growth factor activity"/>
    <property type="evidence" value="ECO:0007669"/>
    <property type="project" value="UniProtKB-KW"/>
</dbReference>
<dbReference type="GO" id="GO:0030175">
    <property type="term" value="C:filopodium"/>
    <property type="evidence" value="ECO:0007669"/>
    <property type="project" value="UniProtKB-SubCell"/>
</dbReference>
<dbReference type="OMA" id="NIGNESW"/>
<evidence type="ECO:0000313" key="26">
    <source>
        <dbReference type="Ensembl" id="ENSSGRP00000101951.1"/>
    </source>
</evidence>
<protein>
    <recommendedName>
        <fullName evidence="7">Kit ligand</fullName>
    </recommendedName>
    <alternativeName>
        <fullName evidence="21">Mast cell growth factor</fullName>
    </alternativeName>
    <alternativeName>
        <fullName evidence="23">Stem cell factor</fullName>
    </alternativeName>
    <alternativeName>
        <fullName evidence="22">c-Kit ligand</fullName>
    </alternativeName>
</protein>
<dbReference type="GO" id="GO:0005886">
    <property type="term" value="C:plasma membrane"/>
    <property type="evidence" value="ECO:0007669"/>
    <property type="project" value="UniProtKB-SubCell"/>
</dbReference>
<evidence type="ECO:0000256" key="8">
    <source>
        <dbReference type="ARBA" id="ARBA00022475"/>
    </source>
</evidence>
<dbReference type="AlphaFoldDB" id="A0A672SLL0"/>
<dbReference type="GO" id="GO:0005856">
    <property type="term" value="C:cytoskeleton"/>
    <property type="evidence" value="ECO:0007669"/>
    <property type="project" value="UniProtKB-SubCell"/>
</dbReference>
<evidence type="ECO:0000256" key="13">
    <source>
        <dbReference type="ARBA" id="ARBA00022889"/>
    </source>
</evidence>
<dbReference type="Ensembl" id="ENSSGRT00000108418.1">
    <property type="protein sequence ID" value="ENSSGRP00000101951.1"/>
    <property type="gene ID" value="ENSSGRG00000050708.1"/>
</dbReference>
<evidence type="ECO:0000256" key="4">
    <source>
        <dbReference type="ARBA" id="ARBA00004510"/>
    </source>
</evidence>
<evidence type="ECO:0000256" key="22">
    <source>
        <dbReference type="ARBA" id="ARBA00032898"/>
    </source>
</evidence>
<dbReference type="PANTHER" id="PTHR11574:SF0">
    <property type="entry name" value="KIT LIGAND"/>
    <property type="match status" value="1"/>
</dbReference>
<dbReference type="InterPro" id="IPR003452">
    <property type="entry name" value="SCF"/>
</dbReference>
<evidence type="ECO:0000256" key="6">
    <source>
        <dbReference type="ARBA" id="ARBA00010419"/>
    </source>
</evidence>
<feature type="compositionally biased region" description="Basic and acidic residues" evidence="24">
    <location>
        <begin position="190"/>
        <end position="201"/>
    </location>
</feature>
<evidence type="ECO:0000256" key="18">
    <source>
        <dbReference type="ARBA" id="ARBA00023180"/>
    </source>
</evidence>
<evidence type="ECO:0000256" key="1">
    <source>
        <dbReference type="ARBA" id="ARBA00004245"/>
    </source>
</evidence>
<comment type="similarity">
    <text evidence="6">Belongs to the SCF family.</text>
</comment>
<keyword evidence="18" id="KW-0325">Glycoprotein</keyword>
<dbReference type="Proteomes" id="UP000472262">
    <property type="component" value="Unassembled WGS sequence"/>
</dbReference>
<dbReference type="InterPro" id="IPR009079">
    <property type="entry name" value="4_helix_cytokine-like_core"/>
</dbReference>
<dbReference type="SUPFAM" id="SSF47266">
    <property type="entry name" value="4-helical cytokines"/>
    <property type="match status" value="1"/>
</dbReference>
<keyword evidence="19" id="KW-0206">Cytoskeleton</keyword>
<evidence type="ECO:0000256" key="20">
    <source>
        <dbReference type="ARBA" id="ARBA00023273"/>
    </source>
</evidence>
<evidence type="ECO:0000256" key="21">
    <source>
        <dbReference type="ARBA" id="ARBA00030364"/>
    </source>
</evidence>
<feature type="region of interest" description="Disordered" evidence="24">
    <location>
        <begin position="161"/>
        <end position="201"/>
    </location>
</feature>
<dbReference type="GO" id="GO:0005125">
    <property type="term" value="F:cytokine activity"/>
    <property type="evidence" value="ECO:0007669"/>
    <property type="project" value="TreeGrafter"/>
</dbReference>
<organism evidence="26 27">
    <name type="scientific">Sinocyclocheilus grahami</name>
    <name type="common">Dianchi golden-line fish</name>
    <name type="synonym">Barbus grahami</name>
    <dbReference type="NCBI Taxonomy" id="75366"/>
    <lineage>
        <taxon>Eukaryota</taxon>
        <taxon>Metazoa</taxon>
        <taxon>Chordata</taxon>
        <taxon>Craniata</taxon>
        <taxon>Vertebrata</taxon>
        <taxon>Euteleostomi</taxon>
        <taxon>Actinopterygii</taxon>
        <taxon>Neopterygii</taxon>
        <taxon>Teleostei</taxon>
        <taxon>Ostariophysi</taxon>
        <taxon>Cypriniformes</taxon>
        <taxon>Cyprinidae</taxon>
        <taxon>Cyprininae</taxon>
        <taxon>Sinocyclocheilus</taxon>
    </lineage>
</organism>
<proteinExistence type="inferred from homology"/>
<keyword evidence="12" id="KW-0732">Signal</keyword>
<feature type="transmembrane region" description="Helical" evidence="25">
    <location>
        <begin position="215"/>
        <end position="233"/>
    </location>
</feature>
<evidence type="ECO:0000256" key="24">
    <source>
        <dbReference type="SAM" id="MobiDB-lite"/>
    </source>
</evidence>
<evidence type="ECO:0000256" key="3">
    <source>
        <dbReference type="ARBA" id="ARBA00004486"/>
    </source>
</evidence>
<evidence type="ECO:0000256" key="9">
    <source>
        <dbReference type="ARBA" id="ARBA00022490"/>
    </source>
</evidence>